<evidence type="ECO:0000256" key="3">
    <source>
        <dbReference type="ARBA" id="ARBA00022679"/>
    </source>
</evidence>
<dbReference type="SUPFAM" id="SSF53335">
    <property type="entry name" value="S-adenosyl-L-methionine-dependent methyltransferases"/>
    <property type="match status" value="1"/>
</dbReference>
<dbReference type="InterPro" id="IPR026024">
    <property type="entry name" value="Chemotaxis_MeTrfase_CheR"/>
</dbReference>
<dbReference type="InterPro" id="IPR036804">
    <property type="entry name" value="CheR_N_sf"/>
</dbReference>
<dbReference type="PANTHER" id="PTHR24422">
    <property type="entry name" value="CHEMOTAXIS PROTEIN METHYLTRANSFERASE"/>
    <property type="match status" value="1"/>
</dbReference>
<dbReference type="Gene3D" id="1.10.155.10">
    <property type="entry name" value="Chemotaxis receptor methyltransferase CheR, N-terminal domain"/>
    <property type="match status" value="1"/>
</dbReference>
<dbReference type="PANTHER" id="PTHR24422:SF19">
    <property type="entry name" value="CHEMOTAXIS PROTEIN METHYLTRANSFERASE"/>
    <property type="match status" value="1"/>
</dbReference>
<keyword evidence="4 5" id="KW-0949">S-adenosyl-L-methionine</keyword>
<keyword evidence="2 5" id="KW-0489">Methyltransferase</keyword>
<dbReference type="InterPro" id="IPR050903">
    <property type="entry name" value="Bact_Chemotaxis_MeTrfase"/>
</dbReference>
<dbReference type="InterPro" id="IPR022642">
    <property type="entry name" value="CheR_C"/>
</dbReference>
<dbReference type="InterPro" id="IPR000780">
    <property type="entry name" value="CheR_MeTrfase"/>
</dbReference>
<dbReference type="Pfam" id="PF01739">
    <property type="entry name" value="CheR"/>
    <property type="match status" value="1"/>
</dbReference>
<evidence type="ECO:0000313" key="7">
    <source>
        <dbReference type="EMBL" id="QPG56157.1"/>
    </source>
</evidence>
<keyword evidence="8" id="KW-1185">Reference proteome</keyword>
<dbReference type="Gene3D" id="3.40.50.150">
    <property type="entry name" value="Vaccinia Virus protein VP39"/>
    <property type="match status" value="1"/>
</dbReference>
<sequence length="282" mass="32562">MTQADFDFIQSLAYEETGIVLPARKKHMVYSRLSRRLRQLGLKNFSQYCLRVQNEPSELVSFVNALTTNLTAFFREGHHFEYLNEEVSPQWKKRRNKRIRVWSSACSTGEEPYSIAMTLAEHFSGAEWDLKILATDLDTNVLSKASKGLYAEESTTGLPQQYRSKYIQSNQAGIQIKQSIQKMIHFKQLNLLQNWPMTGPFDLIFCRNVLIYFDNETKAKIIAKFRKLLAPDGLLFIGHSETLTNISDEFDLIGQTMYQPLQGGHTKINTDKNKEKKLVMSY</sequence>
<evidence type="ECO:0000256" key="5">
    <source>
        <dbReference type="PIRNR" id="PIRNR000410"/>
    </source>
</evidence>
<accession>A0ABX6V1A4</accession>
<keyword evidence="3 5" id="KW-0808">Transferase</keyword>
<gene>
    <name evidence="7" type="ORF">FM038_000990</name>
</gene>
<evidence type="ECO:0000313" key="8">
    <source>
        <dbReference type="Proteomes" id="UP000316416"/>
    </source>
</evidence>
<proteinExistence type="predicted"/>
<evidence type="ECO:0000259" key="6">
    <source>
        <dbReference type="PROSITE" id="PS50123"/>
    </source>
</evidence>
<dbReference type="PRINTS" id="PR00996">
    <property type="entry name" value="CHERMTFRASE"/>
</dbReference>
<organism evidence="7 8">
    <name type="scientific">Shewanella eurypsychrophilus</name>
    <dbReference type="NCBI Taxonomy" id="2593656"/>
    <lineage>
        <taxon>Bacteria</taxon>
        <taxon>Pseudomonadati</taxon>
        <taxon>Pseudomonadota</taxon>
        <taxon>Gammaproteobacteria</taxon>
        <taxon>Alteromonadales</taxon>
        <taxon>Shewanellaceae</taxon>
        <taxon>Shewanella</taxon>
    </lineage>
</organism>
<dbReference type="EMBL" id="CP045503">
    <property type="protein sequence ID" value="QPG56157.1"/>
    <property type="molecule type" value="Genomic_DNA"/>
</dbReference>
<dbReference type="SUPFAM" id="SSF47757">
    <property type="entry name" value="Chemotaxis receptor methyltransferase CheR, N-terminal domain"/>
    <property type="match status" value="1"/>
</dbReference>
<dbReference type="PROSITE" id="PS50123">
    <property type="entry name" value="CHER"/>
    <property type="match status" value="1"/>
</dbReference>
<name>A0ABX6V1A4_9GAMM</name>
<protein>
    <recommendedName>
        <fullName evidence="5">Chemotaxis protein methyltransferase</fullName>
        <ecNumber evidence="5">2.1.1.80</ecNumber>
    </recommendedName>
</protein>
<dbReference type="CDD" id="cd02440">
    <property type="entry name" value="AdoMet_MTases"/>
    <property type="match status" value="1"/>
</dbReference>
<comment type="catalytic activity">
    <reaction evidence="1 5">
        <text>L-glutamyl-[protein] + S-adenosyl-L-methionine = [protein]-L-glutamate 5-O-methyl ester + S-adenosyl-L-homocysteine</text>
        <dbReference type="Rhea" id="RHEA:24452"/>
        <dbReference type="Rhea" id="RHEA-COMP:10208"/>
        <dbReference type="Rhea" id="RHEA-COMP:10311"/>
        <dbReference type="ChEBI" id="CHEBI:29973"/>
        <dbReference type="ChEBI" id="CHEBI:57856"/>
        <dbReference type="ChEBI" id="CHEBI:59789"/>
        <dbReference type="ChEBI" id="CHEBI:82795"/>
        <dbReference type="EC" id="2.1.1.80"/>
    </reaction>
</comment>
<feature type="domain" description="CheR-type methyltransferase" evidence="6">
    <location>
        <begin position="1"/>
        <end position="263"/>
    </location>
</feature>
<dbReference type="RefSeq" id="WP_142873084.1">
    <property type="nucleotide sequence ID" value="NZ_CP045503.2"/>
</dbReference>
<dbReference type="InterPro" id="IPR029063">
    <property type="entry name" value="SAM-dependent_MTases_sf"/>
</dbReference>
<dbReference type="EC" id="2.1.1.80" evidence="5"/>
<evidence type="ECO:0000256" key="4">
    <source>
        <dbReference type="ARBA" id="ARBA00022691"/>
    </source>
</evidence>
<dbReference type="SMART" id="SM00138">
    <property type="entry name" value="MeTrc"/>
    <property type="match status" value="1"/>
</dbReference>
<dbReference type="PIRSF" id="PIRSF000410">
    <property type="entry name" value="CheR"/>
    <property type="match status" value="1"/>
</dbReference>
<dbReference type="InterPro" id="IPR022641">
    <property type="entry name" value="CheR_N"/>
</dbReference>
<comment type="function">
    <text evidence="5">Methylation of the membrane-bound methyl-accepting chemotaxis proteins (MCP) to form gamma-glutamyl methyl ester residues in MCP.</text>
</comment>
<evidence type="ECO:0000256" key="2">
    <source>
        <dbReference type="ARBA" id="ARBA00022603"/>
    </source>
</evidence>
<reference evidence="7" key="1">
    <citation type="submission" date="2021-07" db="EMBL/GenBank/DDBJ databases">
        <title>Shewanella sp. YLB-07 whole genome sequence.</title>
        <authorList>
            <person name="Yu L."/>
        </authorList>
    </citation>
    <scope>NUCLEOTIDE SEQUENCE</scope>
    <source>
        <strain evidence="7">YLB-08</strain>
    </source>
</reference>
<dbReference type="Proteomes" id="UP000316416">
    <property type="component" value="Chromosome"/>
</dbReference>
<evidence type="ECO:0000256" key="1">
    <source>
        <dbReference type="ARBA" id="ARBA00001541"/>
    </source>
</evidence>
<dbReference type="Pfam" id="PF03705">
    <property type="entry name" value="CheR_N"/>
    <property type="match status" value="1"/>
</dbReference>